<dbReference type="PANTHER" id="PTHR31845">
    <property type="entry name" value="FINGER DOMAIN PROTEIN, PUTATIVE-RELATED"/>
    <property type="match status" value="1"/>
</dbReference>
<evidence type="ECO:0000256" key="6">
    <source>
        <dbReference type="SAM" id="MobiDB-lite"/>
    </source>
</evidence>
<dbReference type="InterPro" id="IPR036864">
    <property type="entry name" value="Zn2-C6_fun-type_DNA-bd_sf"/>
</dbReference>
<evidence type="ECO:0000256" key="1">
    <source>
        <dbReference type="ARBA" id="ARBA00004123"/>
    </source>
</evidence>
<evidence type="ECO:0000256" key="3">
    <source>
        <dbReference type="ARBA" id="ARBA00023125"/>
    </source>
</evidence>
<feature type="region of interest" description="Disordered" evidence="6">
    <location>
        <begin position="77"/>
        <end position="117"/>
    </location>
</feature>
<dbReference type="OrthoDB" id="4364543at2759"/>
<keyword evidence="4" id="KW-0804">Transcription</keyword>
<dbReference type="CDD" id="cd12148">
    <property type="entry name" value="fungal_TF_MHR"/>
    <property type="match status" value="1"/>
</dbReference>
<dbReference type="PROSITE" id="PS00463">
    <property type="entry name" value="ZN2_CY6_FUNGAL_1"/>
    <property type="match status" value="1"/>
</dbReference>
<comment type="caution">
    <text evidence="8">The sequence shown here is derived from an EMBL/GenBank/DDBJ whole genome shotgun (WGS) entry which is preliminary data.</text>
</comment>
<dbReference type="GO" id="GO:0000981">
    <property type="term" value="F:DNA-binding transcription factor activity, RNA polymerase II-specific"/>
    <property type="evidence" value="ECO:0007669"/>
    <property type="project" value="InterPro"/>
</dbReference>
<dbReference type="Proteomes" id="UP000191285">
    <property type="component" value="Unassembled WGS sequence"/>
</dbReference>
<evidence type="ECO:0000256" key="4">
    <source>
        <dbReference type="ARBA" id="ARBA00023163"/>
    </source>
</evidence>
<feature type="compositionally biased region" description="Basic and acidic residues" evidence="6">
    <location>
        <begin position="77"/>
        <end position="89"/>
    </location>
</feature>
<evidence type="ECO:0000259" key="7">
    <source>
        <dbReference type="PROSITE" id="PS00463"/>
    </source>
</evidence>
<dbReference type="AlphaFoldDB" id="A0A1V6SYA6"/>
<dbReference type="SMART" id="SM00066">
    <property type="entry name" value="GAL4"/>
    <property type="match status" value="1"/>
</dbReference>
<evidence type="ECO:0000256" key="5">
    <source>
        <dbReference type="ARBA" id="ARBA00023242"/>
    </source>
</evidence>
<keyword evidence="5" id="KW-0539">Nucleus</keyword>
<dbReference type="Gene3D" id="4.10.240.10">
    <property type="entry name" value="Zn(2)-C6 fungal-type DNA-binding domain"/>
    <property type="match status" value="1"/>
</dbReference>
<dbReference type="SUPFAM" id="SSF57701">
    <property type="entry name" value="Zn2/Cys6 DNA-binding domain"/>
    <property type="match status" value="1"/>
</dbReference>
<dbReference type="InterPro" id="IPR001138">
    <property type="entry name" value="Zn2Cys6_DnaBD"/>
</dbReference>
<comment type="subcellular location">
    <subcellularLocation>
        <location evidence="1">Nucleus</location>
    </subcellularLocation>
</comment>
<dbReference type="PANTHER" id="PTHR31845:SF10">
    <property type="entry name" value="ZN(II)2CYS6 TRANSCRIPTION FACTOR (EUROFUNG)"/>
    <property type="match status" value="1"/>
</dbReference>
<keyword evidence="2" id="KW-0805">Transcription regulation</keyword>
<gene>
    <name evidence="8" type="ORF">PENSTE_c017G09783</name>
</gene>
<dbReference type="GO" id="GO:0008270">
    <property type="term" value="F:zinc ion binding"/>
    <property type="evidence" value="ECO:0007669"/>
    <property type="project" value="InterPro"/>
</dbReference>
<dbReference type="GO" id="GO:0005634">
    <property type="term" value="C:nucleus"/>
    <property type="evidence" value="ECO:0007669"/>
    <property type="project" value="UniProtKB-SubCell"/>
</dbReference>
<evidence type="ECO:0000313" key="9">
    <source>
        <dbReference type="Proteomes" id="UP000191285"/>
    </source>
</evidence>
<dbReference type="CDD" id="cd00067">
    <property type="entry name" value="GAL4"/>
    <property type="match status" value="1"/>
</dbReference>
<evidence type="ECO:0000313" key="8">
    <source>
        <dbReference type="EMBL" id="OQE18700.1"/>
    </source>
</evidence>
<protein>
    <recommendedName>
        <fullName evidence="7">Zn(2)-C6 fungal-type domain-containing protein</fullName>
    </recommendedName>
</protein>
<organism evidence="8 9">
    <name type="scientific">Penicillium steckii</name>
    <dbReference type="NCBI Taxonomy" id="303698"/>
    <lineage>
        <taxon>Eukaryota</taxon>
        <taxon>Fungi</taxon>
        <taxon>Dikarya</taxon>
        <taxon>Ascomycota</taxon>
        <taxon>Pezizomycotina</taxon>
        <taxon>Eurotiomycetes</taxon>
        <taxon>Eurotiomycetidae</taxon>
        <taxon>Eurotiales</taxon>
        <taxon>Aspergillaceae</taxon>
        <taxon>Penicillium</taxon>
    </lineage>
</organism>
<dbReference type="EMBL" id="MLKD01000017">
    <property type="protein sequence ID" value="OQE18700.1"/>
    <property type="molecule type" value="Genomic_DNA"/>
</dbReference>
<dbReference type="Pfam" id="PF00172">
    <property type="entry name" value="Zn_clus"/>
    <property type="match status" value="1"/>
</dbReference>
<dbReference type="InterPro" id="IPR051089">
    <property type="entry name" value="prtT"/>
</dbReference>
<feature type="compositionally biased region" description="Polar residues" evidence="6">
    <location>
        <begin position="103"/>
        <end position="116"/>
    </location>
</feature>
<dbReference type="GO" id="GO:0000976">
    <property type="term" value="F:transcription cis-regulatory region binding"/>
    <property type="evidence" value="ECO:0007669"/>
    <property type="project" value="TreeGrafter"/>
</dbReference>
<accession>A0A1V6SYA6</accession>
<keyword evidence="9" id="KW-1185">Reference proteome</keyword>
<keyword evidence="3" id="KW-0238">DNA-binding</keyword>
<proteinExistence type="predicted"/>
<dbReference type="STRING" id="303698.A0A1V6SYA6"/>
<evidence type="ECO:0000256" key="2">
    <source>
        <dbReference type="ARBA" id="ARBA00023015"/>
    </source>
</evidence>
<name>A0A1V6SYA6_9EURO</name>
<feature type="domain" description="Zn(2)-C6 fungal-type" evidence="7">
    <location>
        <begin position="12"/>
        <end position="43"/>
    </location>
</feature>
<reference evidence="9" key="1">
    <citation type="journal article" date="2017" name="Nat. Microbiol.">
        <title>Global analysis of biosynthetic gene clusters reveals vast potential of secondary metabolite production in Penicillium species.</title>
        <authorList>
            <person name="Nielsen J.C."/>
            <person name="Grijseels S."/>
            <person name="Prigent S."/>
            <person name="Ji B."/>
            <person name="Dainat J."/>
            <person name="Nielsen K.F."/>
            <person name="Frisvad J.C."/>
            <person name="Workman M."/>
            <person name="Nielsen J."/>
        </authorList>
    </citation>
    <scope>NUCLEOTIDE SEQUENCE [LARGE SCALE GENOMIC DNA]</scope>
    <source>
        <strain evidence="9">IBT 24891</strain>
    </source>
</reference>
<sequence length="583" mass="65857">MSDTALNEKPRACINCSRAKAKCAWVDDDANICQRCIKNNLTCSKSESVSTKRRGKATHARALERKLDEIMSLLKEERERTARSERPSERPTFPSGGPPPMTIQASDQDQPTSASTDQEKNLLHGSIFIVPGFEVSLSEADQVLEEYMTTMVPEFPFVPFPSKNSSQMLKDKPLLLKTILWVCRPPPPEVSATFESWFRQYIANETVVLMNKNLELVQAILVFLAWNDIYFYSMTKDTALVQLAICLIDDLKLTRPQRREGQAFESIVEDAAQMQNNLPPQEKQTKADCRTLMGVYYITSTLCSLLGKQYGLEYMPHFDEYCKQLQHDKVYPTDSLLVSLVGIRRIAMNVNNSFWEMIGNPNHQPSGGVYSIAVASIQNELDAFMNQLPANLKWNHLLRTHCASIRIRLFDPFKFGDKSESLGPTHLRCQTIWDCLQSTHELYDAFRLVPAESVTSLTVISILHIALAIIKASRLLCVEDRAWDLNTARTMYNFPGILQQLSKVFEDASSGGSPRSKVIVHGLPVFSEYAEAYRGIERLYLDRLNSNVVLSNPSFMDPINASNGDDGLDFWKQLSDLTNGVFP</sequence>